<organism evidence="2 3">
    <name type="scientific">Malonomonas rubra DSM 5091</name>
    <dbReference type="NCBI Taxonomy" id="1122189"/>
    <lineage>
        <taxon>Bacteria</taxon>
        <taxon>Pseudomonadati</taxon>
        <taxon>Thermodesulfobacteriota</taxon>
        <taxon>Desulfuromonadia</taxon>
        <taxon>Desulfuromonadales</taxon>
        <taxon>Geopsychrobacteraceae</taxon>
        <taxon>Malonomonas</taxon>
    </lineage>
</organism>
<dbReference type="PANTHER" id="PTHR42781">
    <property type="entry name" value="SPERMIDINE/PUTRESCINE IMPORT ATP-BINDING PROTEIN POTA"/>
    <property type="match status" value="1"/>
</dbReference>
<dbReference type="AlphaFoldDB" id="A0A1M6LY01"/>
<accession>A0A1M6LY01</accession>
<sequence>MDEPLSHLDPDSRTQLQLELKELQKQTGVTMLLVTHNMSEAAILGHRVSFLRRGSIEKTVNIKAFV</sequence>
<proteinExistence type="predicted"/>
<evidence type="ECO:0000256" key="1">
    <source>
        <dbReference type="ARBA" id="ARBA00022448"/>
    </source>
</evidence>
<dbReference type="RefSeq" id="WP_072909648.1">
    <property type="nucleotide sequence ID" value="NZ_FQZT01000015.1"/>
</dbReference>
<keyword evidence="1" id="KW-0813">Transport</keyword>
<protein>
    <submittedName>
        <fullName evidence="2">Iron(III) transport system ATP-binding protein/spermidine/putrescine transport system ATP-binding protein</fullName>
    </submittedName>
</protein>
<dbReference type="InterPro" id="IPR027417">
    <property type="entry name" value="P-loop_NTPase"/>
</dbReference>
<dbReference type="InterPro" id="IPR050093">
    <property type="entry name" value="ABC_SmlMolc_Importer"/>
</dbReference>
<dbReference type="EMBL" id="FQZT01000015">
    <property type="protein sequence ID" value="SHJ76061.1"/>
    <property type="molecule type" value="Genomic_DNA"/>
</dbReference>
<gene>
    <name evidence="2" type="ORF">SAMN02745165_03101</name>
</gene>
<dbReference type="Proteomes" id="UP000184171">
    <property type="component" value="Unassembled WGS sequence"/>
</dbReference>
<dbReference type="GO" id="GO:0005524">
    <property type="term" value="F:ATP binding"/>
    <property type="evidence" value="ECO:0007669"/>
    <property type="project" value="UniProtKB-KW"/>
</dbReference>
<dbReference type="STRING" id="1122189.SAMN02745165_03101"/>
<keyword evidence="2" id="KW-0067">ATP-binding</keyword>
<dbReference type="PANTHER" id="PTHR42781:SF4">
    <property type="entry name" value="SPERMIDINE_PUTRESCINE IMPORT ATP-BINDING PROTEIN POTA"/>
    <property type="match status" value="1"/>
</dbReference>
<evidence type="ECO:0000313" key="2">
    <source>
        <dbReference type="EMBL" id="SHJ76061.1"/>
    </source>
</evidence>
<dbReference type="SUPFAM" id="SSF52540">
    <property type="entry name" value="P-loop containing nucleoside triphosphate hydrolases"/>
    <property type="match status" value="1"/>
</dbReference>
<evidence type="ECO:0000313" key="3">
    <source>
        <dbReference type="Proteomes" id="UP000184171"/>
    </source>
</evidence>
<name>A0A1M6LY01_MALRU</name>
<keyword evidence="2" id="KW-0547">Nucleotide-binding</keyword>
<reference evidence="2 3" key="1">
    <citation type="submission" date="2016-11" db="EMBL/GenBank/DDBJ databases">
        <authorList>
            <person name="Jaros S."/>
            <person name="Januszkiewicz K."/>
            <person name="Wedrychowicz H."/>
        </authorList>
    </citation>
    <scope>NUCLEOTIDE SEQUENCE [LARGE SCALE GENOMIC DNA]</scope>
    <source>
        <strain evidence="2 3">DSM 5091</strain>
    </source>
</reference>
<dbReference type="Gene3D" id="3.40.50.300">
    <property type="entry name" value="P-loop containing nucleotide triphosphate hydrolases"/>
    <property type="match status" value="1"/>
</dbReference>
<keyword evidence="3" id="KW-1185">Reference proteome</keyword>